<sequence>SGWGGRRGYGGRRRRAGKTSWEARKKARREEDEATEEPKHAPAPFITARDKHFLNQQKKYGGRVSESSRTSQPQAISYGCSKKSLGTRYTVTPVVHTYIYNEISEKDPPDRGQRTYIEISNGLIHL</sequence>
<dbReference type="EMBL" id="CASHTH010000187">
    <property type="protein sequence ID" value="CAI7993263.1"/>
    <property type="molecule type" value="Genomic_DNA"/>
</dbReference>
<evidence type="ECO:0000313" key="2">
    <source>
        <dbReference type="EMBL" id="CAI7993263.1"/>
    </source>
</evidence>
<feature type="compositionally biased region" description="Basic and acidic residues" evidence="1">
    <location>
        <begin position="21"/>
        <end position="40"/>
    </location>
</feature>
<comment type="caution">
    <text evidence="2">The sequence shown here is derived from an EMBL/GenBank/DDBJ whole genome shotgun (WGS) entry which is preliminary data.</text>
</comment>
<name>A0AA35QV34_GEOBA</name>
<evidence type="ECO:0000256" key="1">
    <source>
        <dbReference type="SAM" id="MobiDB-lite"/>
    </source>
</evidence>
<dbReference type="AlphaFoldDB" id="A0AA35QV34"/>
<gene>
    <name evidence="2" type="ORF">GBAR_LOCUS1235</name>
</gene>
<feature type="non-terminal residue" evidence="2">
    <location>
        <position position="1"/>
    </location>
</feature>
<proteinExistence type="predicted"/>
<protein>
    <submittedName>
        <fullName evidence="2">Uncharacterized protein</fullName>
    </submittedName>
</protein>
<dbReference type="Proteomes" id="UP001174909">
    <property type="component" value="Unassembled WGS sequence"/>
</dbReference>
<reference evidence="2" key="1">
    <citation type="submission" date="2023-03" db="EMBL/GenBank/DDBJ databases">
        <authorList>
            <person name="Steffen K."/>
            <person name="Cardenas P."/>
        </authorList>
    </citation>
    <scope>NUCLEOTIDE SEQUENCE</scope>
</reference>
<feature type="region of interest" description="Disordered" evidence="1">
    <location>
        <begin position="1"/>
        <end position="44"/>
    </location>
</feature>
<accession>A0AA35QV34</accession>
<keyword evidence="3" id="KW-1185">Reference proteome</keyword>
<evidence type="ECO:0000313" key="3">
    <source>
        <dbReference type="Proteomes" id="UP001174909"/>
    </source>
</evidence>
<organism evidence="2 3">
    <name type="scientific">Geodia barretti</name>
    <name type="common">Barrett's horny sponge</name>
    <dbReference type="NCBI Taxonomy" id="519541"/>
    <lineage>
        <taxon>Eukaryota</taxon>
        <taxon>Metazoa</taxon>
        <taxon>Porifera</taxon>
        <taxon>Demospongiae</taxon>
        <taxon>Heteroscleromorpha</taxon>
        <taxon>Tetractinellida</taxon>
        <taxon>Astrophorina</taxon>
        <taxon>Geodiidae</taxon>
        <taxon>Geodia</taxon>
    </lineage>
</organism>